<name>A0A0U1YGC2_9VIRU</name>
<accession>A0A0U1YGC2</accession>
<sequence>MASYEQLASSLPMSRVTNWADAMNDELDGLGLDQVARITDPDTFSPAVLDDSLRVDYSRVKSQIPVAERAKLENGLGCAAIMRRGTKNRSTVPPGYEMSRTCCGLPYGPDVASLAWTDADLHIGTDDQVSKTAYAFVTAFEREVGRIGLMSEHPAQIYKAPHQDLYISGAGLTWYCVQLRDELTLYVCLRKCRDRHEILDVATNSDLSAVREHDRAMYCDMMLALSALQFACVEGQLVLNWPLLQDAPLKGMAKLSRRTSAGAVSVEYGTGGPTQVFDSQGRTLSQKQVVERRVPMTYITHSYTGCAQVCHGVMSAGDVPASLAVALASGNGKSLSGTAMAVRRFTGGFFIAATTATSNMSVYGLKTGHKERPMTRDGLLSPACTAALYGTGYGGVYVTINRTHVALNTALERLSPTTNLVVADREPYKLQQYVLDVCSLQGWTAIPTHESNVDVYGEEDQFLGRVEVRYGHNSGPRWAALLPRWDLALDCGSELPMDYGCSGLGRFLLAPNIRKGQFVGIQKMALNRKGPFAMLAQDVFREKRLSGSLPMPTCYVVDTEYMQRKRGDHLERFVYAVGIAKFSNGRYHGSCCVIDNSKELQQFVAANPREAERQLPNWQRLLRQAKPGDPATVLQELAGLARNPDVRLYAKGADVESELLASDYSGATRLFTRQNRRGFALGELGHLVEQYDTLARKVSWPTDHNPAREAVLFGHMAGLSDDLPPIDEIGQDRWVVLRHCAMRQLV</sequence>
<evidence type="ECO:0000313" key="1">
    <source>
        <dbReference type="EMBL" id="AJD14832.1"/>
    </source>
</evidence>
<dbReference type="EMBL" id="KJ573507">
    <property type="protein sequence ID" value="AJD14832.1"/>
    <property type="molecule type" value="Genomic_RNA"/>
</dbReference>
<proteinExistence type="predicted"/>
<protein>
    <submittedName>
        <fullName evidence="1">Uncharacterized protein</fullName>
    </submittedName>
</protein>
<gene>
    <name evidence="1" type="ORF">SNN58_s3gp1</name>
</gene>
<organism evidence="1">
    <name type="scientific">Betachrysovirus botryosphaeriae</name>
    <dbReference type="NCBI Taxonomy" id="1592572"/>
    <lineage>
        <taxon>Viruses</taxon>
        <taxon>Riboviria</taxon>
        <taxon>Orthornavirae</taxon>
        <taxon>Duplornaviricota</taxon>
        <taxon>Chrymotiviricetes</taxon>
        <taxon>Ghabrivirales</taxon>
        <taxon>Alphatotivirineae</taxon>
        <taxon>Chrysoviridae</taxon>
        <taxon>Betachrysovirus</taxon>
    </lineage>
</organism>
<reference evidence="1" key="1">
    <citation type="submission" date="2014-03" db="EMBL/GenBank/DDBJ databases">
        <title>Complete nucleotide sequences of a novel Chrysovirus from the pear stem wart fungus, Botryosphaeria dothidea.</title>
        <authorList>
            <person name="Zhai L."/>
            <person name="Zhang M."/>
            <person name="Hong N."/>
            <person name="Wang G."/>
        </authorList>
    </citation>
    <scope>NUCLEOTIDE SEQUENCE</scope>
    <source>
        <strain evidence="1">SNN58</strain>
    </source>
</reference>